<comment type="subunit">
    <text evidence="2">Homodimer.</text>
</comment>
<sequence>MEYTNLHSQSKVEEQYVKYTSLLTQTGHRVSTVDEWKPDLLPNIGSRYHRNPVQTFLKSKDLWPSMNEDSSFNQQSAANEFLLANIKDEMSDSFPKLSEMMYCNTSTEDSYLLSKKPESGGQDLGGNLWYSNMTERQLSTRDLYTNANDHYIYDFNHIFPSTNISNSGMCSTLFSSSLDLNLKSFDLLASTYGGGSCCNQTKNALIGHNHRTESNNSLSTSSKVSITSTKRPVSFSDTKGPHIDAKKHRSSTARSPCPTLKVRKEKLGDRVAALQKLVAPFGKTDTASVLTEAIGYIQFLHDQVETLSVPFMKSSQSKLYRTMQMGLKEEEQKPDLRSRGLCLVPESFAEYFINRCFNGI</sequence>
<comment type="subcellular location">
    <subcellularLocation>
        <location evidence="1">Nucleus</location>
    </subcellularLocation>
</comment>
<accession>A0A1U8MD66</accession>
<dbReference type="KEGG" id="ghi:107936552"/>
<dbReference type="AlphaFoldDB" id="A0A1U8MD66"/>
<dbReference type="GO" id="GO:0046983">
    <property type="term" value="F:protein dimerization activity"/>
    <property type="evidence" value="ECO:0007669"/>
    <property type="project" value="InterPro"/>
</dbReference>
<evidence type="ECO:0000313" key="9">
    <source>
        <dbReference type="Proteomes" id="UP000818029"/>
    </source>
</evidence>
<dbReference type="InterPro" id="IPR036638">
    <property type="entry name" value="HLH_DNA-bd_sf"/>
</dbReference>
<dbReference type="OMA" id="GPHIDAK"/>
<name>A0A1U8MD66_GOSHI</name>
<evidence type="ECO:0000256" key="5">
    <source>
        <dbReference type="ARBA" id="ARBA00023163"/>
    </source>
</evidence>
<dbReference type="GO" id="GO:0005634">
    <property type="term" value="C:nucleus"/>
    <property type="evidence" value="ECO:0000318"/>
    <property type="project" value="GO_Central"/>
</dbReference>
<organism evidence="9 10">
    <name type="scientific">Gossypium hirsutum</name>
    <name type="common">Upland cotton</name>
    <name type="synonym">Gossypium mexicanum</name>
    <dbReference type="NCBI Taxonomy" id="3635"/>
    <lineage>
        <taxon>Eukaryota</taxon>
        <taxon>Viridiplantae</taxon>
        <taxon>Streptophyta</taxon>
        <taxon>Embryophyta</taxon>
        <taxon>Tracheophyta</taxon>
        <taxon>Spermatophyta</taxon>
        <taxon>Magnoliopsida</taxon>
        <taxon>eudicotyledons</taxon>
        <taxon>Gunneridae</taxon>
        <taxon>Pentapetalae</taxon>
        <taxon>rosids</taxon>
        <taxon>malvids</taxon>
        <taxon>Malvales</taxon>
        <taxon>Malvaceae</taxon>
        <taxon>Malvoideae</taxon>
        <taxon>Gossypium</taxon>
    </lineage>
</organism>
<keyword evidence="3" id="KW-0805">Transcription regulation</keyword>
<keyword evidence="4" id="KW-0238">DNA-binding</keyword>
<dbReference type="PANTHER" id="PTHR16223">
    <property type="entry name" value="TRANSCRIPTION FACTOR BHLH83-RELATED"/>
    <property type="match status" value="1"/>
</dbReference>
<dbReference type="Proteomes" id="UP000818029">
    <property type="component" value="Chromosome A02"/>
</dbReference>
<dbReference type="InterPro" id="IPR011598">
    <property type="entry name" value="bHLH_dom"/>
</dbReference>
<evidence type="ECO:0000256" key="2">
    <source>
        <dbReference type="ARBA" id="ARBA00011738"/>
    </source>
</evidence>
<reference evidence="10" key="2">
    <citation type="submission" date="2025-08" db="UniProtKB">
        <authorList>
            <consortium name="RefSeq"/>
        </authorList>
    </citation>
    <scope>IDENTIFICATION</scope>
</reference>
<dbReference type="STRING" id="3635.A0A1U8MD66"/>
<evidence type="ECO:0000256" key="4">
    <source>
        <dbReference type="ARBA" id="ARBA00023125"/>
    </source>
</evidence>
<dbReference type="CDD" id="cd11393">
    <property type="entry name" value="bHLH_AtbHLH_like"/>
    <property type="match status" value="1"/>
</dbReference>
<evidence type="ECO:0000256" key="7">
    <source>
        <dbReference type="SAM" id="MobiDB-lite"/>
    </source>
</evidence>
<evidence type="ECO:0000256" key="6">
    <source>
        <dbReference type="ARBA" id="ARBA00023242"/>
    </source>
</evidence>
<reference evidence="9" key="1">
    <citation type="journal article" date="2020" name="Nat. Genet.">
        <title>Genomic diversifications of five Gossypium allopolyploid species and their impact on cotton improvement.</title>
        <authorList>
            <person name="Chen Z.J."/>
            <person name="Sreedasyam A."/>
            <person name="Ando A."/>
            <person name="Song Q."/>
            <person name="De Santiago L.M."/>
            <person name="Hulse-Kemp A.M."/>
            <person name="Ding M."/>
            <person name="Ye W."/>
            <person name="Kirkbride R.C."/>
            <person name="Jenkins J."/>
            <person name="Plott C."/>
            <person name="Lovell J."/>
            <person name="Lin Y.M."/>
            <person name="Vaughn R."/>
            <person name="Liu B."/>
            <person name="Simpson S."/>
            <person name="Scheffler B.E."/>
            <person name="Wen L."/>
            <person name="Saski C.A."/>
            <person name="Grover C.E."/>
            <person name="Hu G."/>
            <person name="Conover J.L."/>
            <person name="Carlson J.W."/>
            <person name="Shu S."/>
            <person name="Boston L.B."/>
            <person name="Williams M."/>
            <person name="Peterson D.G."/>
            <person name="McGee K."/>
            <person name="Jones D.C."/>
            <person name="Wendel J.F."/>
            <person name="Stelly D.M."/>
            <person name="Grimwood J."/>
            <person name="Schmutz J."/>
        </authorList>
    </citation>
    <scope>NUCLEOTIDE SEQUENCE [LARGE SCALE GENOMIC DNA]</scope>
    <source>
        <strain evidence="9">cv. TM-1</strain>
    </source>
</reference>
<dbReference type="GO" id="GO:0006357">
    <property type="term" value="P:regulation of transcription by RNA polymerase II"/>
    <property type="evidence" value="ECO:0000318"/>
    <property type="project" value="GO_Central"/>
</dbReference>
<dbReference type="PROSITE" id="PS50888">
    <property type="entry name" value="BHLH"/>
    <property type="match status" value="1"/>
</dbReference>
<evidence type="ECO:0000256" key="3">
    <source>
        <dbReference type="ARBA" id="ARBA00023015"/>
    </source>
</evidence>
<dbReference type="PANTHER" id="PTHR16223:SF388">
    <property type="entry name" value="TRANSCRIPTION FACTOR BHLH110-LIKE ISOFORM X1"/>
    <property type="match status" value="1"/>
</dbReference>
<evidence type="ECO:0000256" key="1">
    <source>
        <dbReference type="ARBA" id="ARBA00004123"/>
    </source>
</evidence>
<dbReference type="SUPFAM" id="SSF47459">
    <property type="entry name" value="HLH, helix-loop-helix DNA-binding domain"/>
    <property type="match status" value="1"/>
</dbReference>
<feature type="domain" description="BHLH" evidence="8">
    <location>
        <begin position="251"/>
        <end position="300"/>
    </location>
</feature>
<keyword evidence="6" id="KW-0539">Nucleus</keyword>
<dbReference type="Gene3D" id="4.10.280.10">
    <property type="entry name" value="Helix-loop-helix DNA-binding domain"/>
    <property type="match status" value="1"/>
</dbReference>
<dbReference type="OrthoDB" id="760019at2759"/>
<dbReference type="FunFam" id="4.10.280.10:FF:000032">
    <property type="entry name" value="Transcription factor bHLH123 family"/>
    <property type="match status" value="1"/>
</dbReference>
<dbReference type="InterPro" id="IPR045239">
    <property type="entry name" value="bHLH95_bHLH"/>
</dbReference>
<protein>
    <submittedName>
        <fullName evidence="10">Transcription factor bHLH110</fullName>
    </submittedName>
</protein>
<dbReference type="RefSeq" id="XP_016724792.1">
    <property type="nucleotide sequence ID" value="XM_016869303.2"/>
</dbReference>
<feature type="region of interest" description="Disordered" evidence="7">
    <location>
        <begin position="229"/>
        <end position="256"/>
    </location>
</feature>
<dbReference type="GeneID" id="107936552"/>
<gene>
    <name evidence="10" type="primary">LOC107936552</name>
</gene>
<dbReference type="InterPro" id="IPR045843">
    <property type="entry name" value="IND-like"/>
</dbReference>
<dbReference type="PaxDb" id="3635-A0A1U8MD66"/>
<evidence type="ECO:0000313" key="10">
    <source>
        <dbReference type="RefSeq" id="XP_016724792.1"/>
    </source>
</evidence>
<proteinExistence type="predicted"/>
<dbReference type="GO" id="GO:0000981">
    <property type="term" value="F:DNA-binding transcription factor activity, RNA polymerase II-specific"/>
    <property type="evidence" value="ECO:0000318"/>
    <property type="project" value="GO_Central"/>
</dbReference>
<keyword evidence="5" id="KW-0804">Transcription</keyword>
<dbReference type="GO" id="GO:0000978">
    <property type="term" value="F:RNA polymerase II cis-regulatory region sequence-specific DNA binding"/>
    <property type="evidence" value="ECO:0000318"/>
    <property type="project" value="GO_Central"/>
</dbReference>
<evidence type="ECO:0000259" key="8">
    <source>
        <dbReference type="PROSITE" id="PS50888"/>
    </source>
</evidence>
<keyword evidence="9" id="KW-1185">Reference proteome</keyword>